<keyword evidence="2" id="KW-1185">Reference proteome</keyword>
<evidence type="ECO:0000313" key="2">
    <source>
        <dbReference type="Proteomes" id="UP001206925"/>
    </source>
</evidence>
<sequence>RRLARRLLYVEDGDKPTRWRGYIPIVTCKEIRSSISTQPTTMVTANATTTTTRLREHGIFPADAIALRSHTFHLRLQRRERKEETWASQESSSTALHLQCLVGL</sequence>
<dbReference type="Proteomes" id="UP001206925">
    <property type="component" value="Unassembled WGS sequence"/>
</dbReference>
<name>A0AAD5G6L2_AMBAR</name>
<accession>A0AAD5G6L2</accession>
<protein>
    <submittedName>
        <fullName evidence="1">Uncharacterized protein</fullName>
    </submittedName>
</protein>
<dbReference type="AlphaFoldDB" id="A0AAD5G6L2"/>
<evidence type="ECO:0000313" key="1">
    <source>
        <dbReference type="EMBL" id="KAI7730464.1"/>
    </source>
</evidence>
<organism evidence="1 2">
    <name type="scientific">Ambrosia artemisiifolia</name>
    <name type="common">Common ragweed</name>
    <dbReference type="NCBI Taxonomy" id="4212"/>
    <lineage>
        <taxon>Eukaryota</taxon>
        <taxon>Viridiplantae</taxon>
        <taxon>Streptophyta</taxon>
        <taxon>Embryophyta</taxon>
        <taxon>Tracheophyta</taxon>
        <taxon>Spermatophyta</taxon>
        <taxon>Magnoliopsida</taxon>
        <taxon>eudicotyledons</taxon>
        <taxon>Gunneridae</taxon>
        <taxon>Pentapetalae</taxon>
        <taxon>asterids</taxon>
        <taxon>campanulids</taxon>
        <taxon>Asterales</taxon>
        <taxon>Asteraceae</taxon>
        <taxon>Asteroideae</taxon>
        <taxon>Heliantheae alliance</taxon>
        <taxon>Heliantheae</taxon>
        <taxon>Ambrosia</taxon>
    </lineage>
</organism>
<feature type="non-terminal residue" evidence="1">
    <location>
        <position position="1"/>
    </location>
</feature>
<gene>
    <name evidence="1" type="ORF">M8C21_000934</name>
</gene>
<reference evidence="1" key="1">
    <citation type="submission" date="2022-06" db="EMBL/GenBank/DDBJ databases">
        <title>Uncovering the hologenomic basis of an extraordinary plant invasion.</title>
        <authorList>
            <person name="Bieker V.C."/>
            <person name="Martin M.D."/>
            <person name="Gilbert T."/>
            <person name="Hodgins K."/>
            <person name="Battlay P."/>
            <person name="Petersen B."/>
            <person name="Wilson J."/>
        </authorList>
    </citation>
    <scope>NUCLEOTIDE SEQUENCE</scope>
    <source>
        <strain evidence="1">AA19_3_7</strain>
        <tissue evidence="1">Leaf</tissue>
    </source>
</reference>
<proteinExistence type="predicted"/>
<comment type="caution">
    <text evidence="1">The sequence shown here is derived from an EMBL/GenBank/DDBJ whole genome shotgun (WGS) entry which is preliminary data.</text>
</comment>
<dbReference type="EMBL" id="JAMZMK010010777">
    <property type="protein sequence ID" value="KAI7730464.1"/>
    <property type="molecule type" value="Genomic_DNA"/>
</dbReference>